<dbReference type="Proteomes" id="UP000190061">
    <property type="component" value="Unassembled WGS sequence"/>
</dbReference>
<dbReference type="Gene3D" id="2.40.160.10">
    <property type="entry name" value="Porin"/>
    <property type="match status" value="1"/>
</dbReference>
<feature type="chain" id="PRO_5012142832" evidence="1">
    <location>
        <begin position="46"/>
        <end position="433"/>
    </location>
</feature>
<proteinExistence type="predicted"/>
<dbReference type="AlphaFoldDB" id="A0A1T4QKM8"/>
<dbReference type="STRING" id="1122188.SAMN02745674_01672"/>
<evidence type="ECO:0000313" key="4">
    <source>
        <dbReference type="Proteomes" id="UP000190061"/>
    </source>
</evidence>
<evidence type="ECO:0000313" key="3">
    <source>
        <dbReference type="EMBL" id="SKA04254.1"/>
    </source>
</evidence>
<evidence type="ECO:0000259" key="2">
    <source>
        <dbReference type="Pfam" id="PF13372"/>
    </source>
</evidence>
<dbReference type="EMBL" id="FUXP01000005">
    <property type="protein sequence ID" value="SKA04254.1"/>
    <property type="molecule type" value="Genomic_DNA"/>
</dbReference>
<sequence length="433" mass="46919">MRVIPPGPSGAYRPRNFKDGTTPMQALRIHWLALALLAASAPAAAGDAAGKGGAILDLRYRFEHVTQDNALDDADAHTLRTRVGYRTGAWNGWSALVEADDVRRLGGRYNDTRNGRTGHSVVADPEGTAINQALLHFGGERVAATVGRQRINLDNQRFVGGVGWRQNEQTYDGVMLQLTPTKKLSATYAWLGRVNTVFGPDDGPRANAVNRADSEGDSHLLNLRYAISPRMVATGYHYRLDLDDLAVTAGAPMDSLSSATTGLRLAGTFERLDYAAEFARQDALHGNPWDLDSHYHLVELGIRLGKARLAAGEELLGGAGGPGNRAFQTPLGTRHKFQGWADMFVTTPADGVQDRYAGAVVPVAGGSLQAWYHDFSAERGSASYGTELDVSYARGIPGVPGLDALLKYARHDADRTSPTVDTEKFWLQVQYTY</sequence>
<accession>A0A1T4QKM8</accession>
<dbReference type="Pfam" id="PF13372">
    <property type="entry name" value="Alginate_exp"/>
    <property type="match status" value="1"/>
</dbReference>
<feature type="signal peptide" evidence="1">
    <location>
        <begin position="1"/>
        <end position="45"/>
    </location>
</feature>
<organism evidence="3 4">
    <name type="scientific">Lysobacter spongiicola DSM 21749</name>
    <dbReference type="NCBI Taxonomy" id="1122188"/>
    <lineage>
        <taxon>Bacteria</taxon>
        <taxon>Pseudomonadati</taxon>
        <taxon>Pseudomonadota</taxon>
        <taxon>Gammaproteobacteria</taxon>
        <taxon>Lysobacterales</taxon>
        <taxon>Lysobacteraceae</taxon>
        <taxon>Novilysobacter</taxon>
    </lineage>
</organism>
<feature type="domain" description="Alginate export" evidence="2">
    <location>
        <begin position="57"/>
        <end position="307"/>
    </location>
</feature>
<evidence type="ECO:0000256" key="1">
    <source>
        <dbReference type="SAM" id="SignalP"/>
    </source>
</evidence>
<protein>
    <submittedName>
        <fullName evidence="3">Alginate export</fullName>
    </submittedName>
</protein>
<dbReference type="InterPro" id="IPR025388">
    <property type="entry name" value="Alginate_export_dom"/>
</dbReference>
<dbReference type="InterPro" id="IPR023614">
    <property type="entry name" value="Porin_dom_sf"/>
</dbReference>
<keyword evidence="1" id="KW-0732">Signal</keyword>
<reference evidence="3 4" key="1">
    <citation type="submission" date="2017-02" db="EMBL/GenBank/DDBJ databases">
        <authorList>
            <person name="Peterson S.W."/>
        </authorList>
    </citation>
    <scope>NUCLEOTIDE SEQUENCE [LARGE SCALE GENOMIC DNA]</scope>
    <source>
        <strain evidence="3 4">DSM 21749</strain>
    </source>
</reference>
<keyword evidence="4" id="KW-1185">Reference proteome</keyword>
<gene>
    <name evidence="3" type="ORF">SAMN02745674_01672</name>
</gene>
<name>A0A1T4QKM8_9GAMM</name>